<dbReference type="Proteomes" id="UP000672602">
    <property type="component" value="Unassembled WGS sequence"/>
</dbReference>
<dbReference type="AlphaFoldDB" id="A0A8J7V193"/>
<dbReference type="InterPro" id="IPR052951">
    <property type="entry name" value="Tellurite_res_ion_channel"/>
</dbReference>
<feature type="transmembrane region" description="Helical" evidence="5">
    <location>
        <begin position="273"/>
        <end position="295"/>
    </location>
</feature>
<dbReference type="PANTHER" id="PTHR37955">
    <property type="entry name" value="TELLURITE RESISTANCE PROTEIN TEHA"/>
    <property type="match status" value="1"/>
</dbReference>
<organism evidence="6 7">
    <name type="scientific">Marivibrio halodurans</name>
    <dbReference type="NCBI Taxonomy" id="2039722"/>
    <lineage>
        <taxon>Bacteria</taxon>
        <taxon>Pseudomonadati</taxon>
        <taxon>Pseudomonadota</taxon>
        <taxon>Alphaproteobacteria</taxon>
        <taxon>Rhodospirillales</taxon>
        <taxon>Rhodospirillaceae</taxon>
        <taxon>Marivibrio</taxon>
    </lineage>
</organism>
<evidence type="ECO:0000313" key="7">
    <source>
        <dbReference type="Proteomes" id="UP000672602"/>
    </source>
</evidence>
<feature type="transmembrane region" description="Helical" evidence="5">
    <location>
        <begin position="188"/>
        <end position="206"/>
    </location>
</feature>
<dbReference type="InterPro" id="IPR004695">
    <property type="entry name" value="SLAC1/Mae1/Ssu1/TehA"/>
</dbReference>
<evidence type="ECO:0000256" key="2">
    <source>
        <dbReference type="ARBA" id="ARBA00022692"/>
    </source>
</evidence>
<comment type="subcellular location">
    <subcellularLocation>
        <location evidence="1">Membrane</location>
        <topology evidence="1">Multi-pass membrane protein</topology>
    </subcellularLocation>
</comment>
<name>A0A8J7V193_9PROT</name>
<evidence type="ECO:0008006" key="8">
    <source>
        <dbReference type="Google" id="ProtNLM"/>
    </source>
</evidence>
<feature type="transmembrane region" description="Helical" evidence="5">
    <location>
        <begin position="130"/>
        <end position="149"/>
    </location>
</feature>
<dbReference type="PANTHER" id="PTHR37955:SF1">
    <property type="entry name" value="DEP DOMAIN-CONTAINING PROTEIN"/>
    <property type="match status" value="1"/>
</dbReference>
<feature type="transmembrane region" description="Helical" evidence="5">
    <location>
        <begin position="212"/>
        <end position="235"/>
    </location>
</feature>
<proteinExistence type="predicted"/>
<gene>
    <name evidence="6" type="ORF">KAJ83_11140</name>
</gene>
<feature type="transmembrane region" description="Helical" evidence="5">
    <location>
        <begin position="72"/>
        <end position="91"/>
    </location>
</feature>
<feature type="transmembrane region" description="Helical" evidence="5">
    <location>
        <begin position="247"/>
        <end position="267"/>
    </location>
</feature>
<evidence type="ECO:0000256" key="3">
    <source>
        <dbReference type="ARBA" id="ARBA00022989"/>
    </source>
</evidence>
<keyword evidence="2 5" id="KW-0812">Transmembrane</keyword>
<protein>
    <recommendedName>
        <fullName evidence="8">Tellurite resistance protein</fullName>
    </recommendedName>
</protein>
<evidence type="ECO:0000313" key="6">
    <source>
        <dbReference type="EMBL" id="MBP5857566.1"/>
    </source>
</evidence>
<accession>A0A8J7V193</accession>
<dbReference type="Pfam" id="PF03595">
    <property type="entry name" value="SLAC1"/>
    <property type="match status" value="1"/>
</dbReference>
<dbReference type="GO" id="GO:0046583">
    <property type="term" value="F:monoatomic cation efflux transmembrane transporter activity"/>
    <property type="evidence" value="ECO:0007669"/>
    <property type="project" value="TreeGrafter"/>
</dbReference>
<feature type="transmembrane region" description="Helical" evidence="5">
    <location>
        <begin position="97"/>
        <end position="118"/>
    </location>
</feature>
<dbReference type="GO" id="GO:0005886">
    <property type="term" value="C:plasma membrane"/>
    <property type="evidence" value="ECO:0007669"/>
    <property type="project" value="TreeGrafter"/>
</dbReference>
<dbReference type="RefSeq" id="WP_210682143.1">
    <property type="nucleotide sequence ID" value="NZ_JAGMWN010000004.1"/>
</dbReference>
<evidence type="ECO:0000256" key="1">
    <source>
        <dbReference type="ARBA" id="ARBA00004141"/>
    </source>
</evidence>
<keyword evidence="3 5" id="KW-1133">Transmembrane helix</keyword>
<keyword evidence="7" id="KW-1185">Reference proteome</keyword>
<feature type="transmembrane region" description="Helical" evidence="5">
    <location>
        <begin position="155"/>
        <end position="176"/>
    </location>
</feature>
<dbReference type="EMBL" id="JAGMWN010000004">
    <property type="protein sequence ID" value="MBP5857566.1"/>
    <property type="molecule type" value="Genomic_DNA"/>
</dbReference>
<dbReference type="Gene3D" id="1.50.10.150">
    <property type="entry name" value="Voltage-dependent anion channel"/>
    <property type="match status" value="1"/>
</dbReference>
<feature type="transmembrane region" description="Helical" evidence="5">
    <location>
        <begin position="34"/>
        <end position="51"/>
    </location>
</feature>
<sequence length="318" mass="33770">MHIFLSVLGIGGLGIAWREAAESFSFTPAVGELFLGFAAGFYIAVLALYGLKALRHPDAVIADFIDPIRGSYFAAAGMGLLLMAAAARPHGPEVAEILWALGAPVTLAITMALTVGWMRHEFHMRDATPVWFLPIAGNLLAAIAVPPGYEQIGWMIFAVGLVLWLMLQGILFYRLMFEAPLAHGLRPTMAILLAPPALAAVAYQVLTNGAVLGAIGGFGTMLYGLALFVAVLLLVQAPAFLRLPFGLTAWSYPFPLAAFTVAATLHGDRHAHWAADAIAIAALALTTLVTLIVFAKTAQALMAGRLFRLPAAKTDPED</sequence>
<reference evidence="6" key="1">
    <citation type="submission" date="2021-04" db="EMBL/GenBank/DDBJ databases">
        <authorList>
            <person name="Zhang D.-C."/>
        </authorList>
    </citation>
    <scope>NUCLEOTIDE SEQUENCE</scope>
    <source>
        <strain evidence="6">CGMCC 1.15697</strain>
    </source>
</reference>
<evidence type="ECO:0000256" key="4">
    <source>
        <dbReference type="ARBA" id="ARBA00023136"/>
    </source>
</evidence>
<dbReference type="InterPro" id="IPR038665">
    <property type="entry name" value="Voltage-dep_anion_channel_sf"/>
</dbReference>
<evidence type="ECO:0000256" key="5">
    <source>
        <dbReference type="SAM" id="Phobius"/>
    </source>
</evidence>
<comment type="caution">
    <text evidence="6">The sequence shown here is derived from an EMBL/GenBank/DDBJ whole genome shotgun (WGS) entry which is preliminary data.</text>
</comment>
<keyword evidence="4 5" id="KW-0472">Membrane</keyword>